<reference evidence="1" key="1">
    <citation type="submission" date="2023-06" db="EMBL/GenBank/DDBJ databases">
        <title>Genome-scale phylogeny and comparative genomics of the fungal order Sordariales.</title>
        <authorList>
            <consortium name="Lawrence Berkeley National Laboratory"/>
            <person name="Hensen N."/>
            <person name="Bonometti L."/>
            <person name="Westerberg I."/>
            <person name="Brannstrom I.O."/>
            <person name="Guillou S."/>
            <person name="Cros-Aarteil S."/>
            <person name="Calhoun S."/>
            <person name="Haridas S."/>
            <person name="Kuo A."/>
            <person name="Mondo S."/>
            <person name="Pangilinan J."/>
            <person name="Riley R."/>
            <person name="Labutti K."/>
            <person name="Andreopoulos B."/>
            <person name="Lipzen A."/>
            <person name="Chen C."/>
            <person name="Yanf M."/>
            <person name="Daum C."/>
            <person name="Ng V."/>
            <person name="Clum A."/>
            <person name="Steindorff A."/>
            <person name="Ohm R."/>
            <person name="Martin F."/>
            <person name="Silar P."/>
            <person name="Natvig D."/>
            <person name="Lalanne C."/>
            <person name="Gautier V."/>
            <person name="Ament-Velasquez S.L."/>
            <person name="Kruys A."/>
            <person name="Hutchinson M.I."/>
            <person name="Powell A.J."/>
            <person name="Barry K."/>
            <person name="Miller A.N."/>
            <person name="Grigoriev I.V."/>
            <person name="Debuchy R."/>
            <person name="Gladieux P."/>
            <person name="Thoren M.H."/>
            <person name="Johannesson H."/>
        </authorList>
    </citation>
    <scope>NUCLEOTIDE SEQUENCE</scope>
    <source>
        <strain evidence="1">8032-3</strain>
    </source>
</reference>
<organism evidence="1 2">
    <name type="scientific">Phialemonium atrogriseum</name>
    <dbReference type="NCBI Taxonomy" id="1093897"/>
    <lineage>
        <taxon>Eukaryota</taxon>
        <taxon>Fungi</taxon>
        <taxon>Dikarya</taxon>
        <taxon>Ascomycota</taxon>
        <taxon>Pezizomycotina</taxon>
        <taxon>Sordariomycetes</taxon>
        <taxon>Sordariomycetidae</taxon>
        <taxon>Cephalothecales</taxon>
        <taxon>Cephalothecaceae</taxon>
        <taxon>Phialemonium</taxon>
    </lineage>
</organism>
<dbReference type="GeneID" id="85312318"/>
<gene>
    <name evidence="1" type="ORF">QBC33DRAFT_551032</name>
</gene>
<dbReference type="EMBL" id="MU839032">
    <property type="protein sequence ID" value="KAK1762944.1"/>
    <property type="molecule type" value="Genomic_DNA"/>
</dbReference>
<proteinExistence type="predicted"/>
<sequence>MAGQPGILFVNSKITSDTLSAPTFTSWYEGVHIPDIFVTSGIKTALRYVSTAPDAVERPYLALYPVRDVGWLSSDEFKSIPVHSDVLPNESGAIFELADFDTRYYVTLGRKGGDGVKGPANSIVAVTLDSTTDDIDSLCAASLPQGSTPVRSRVLKLNFSRQNRNADADRAIPKPPGYLVLHEFGSAPDIGALQAREGVTAASFNLLKAFGDVNAEF</sequence>
<dbReference type="AlphaFoldDB" id="A0AAJ0FI58"/>
<protein>
    <submittedName>
        <fullName evidence="1">Uncharacterized protein</fullName>
    </submittedName>
</protein>
<comment type="caution">
    <text evidence="1">The sequence shown here is derived from an EMBL/GenBank/DDBJ whole genome shotgun (WGS) entry which is preliminary data.</text>
</comment>
<evidence type="ECO:0000313" key="2">
    <source>
        <dbReference type="Proteomes" id="UP001244011"/>
    </source>
</evidence>
<dbReference type="Proteomes" id="UP001244011">
    <property type="component" value="Unassembled WGS sequence"/>
</dbReference>
<dbReference type="RefSeq" id="XP_060279157.1">
    <property type="nucleotide sequence ID" value="XM_060429131.1"/>
</dbReference>
<name>A0AAJ0FI58_9PEZI</name>
<evidence type="ECO:0000313" key="1">
    <source>
        <dbReference type="EMBL" id="KAK1762944.1"/>
    </source>
</evidence>
<keyword evidence="2" id="KW-1185">Reference proteome</keyword>
<accession>A0AAJ0FI58</accession>